<sequence>MFDVLPAVARAAVAAEIGTIRRIEPVGSGLNSTFAAVLHTDHTAVFVKATPSDHPRIRGHQREAAIAPHTTGIAPRLRWQLDAGGWNLLGFDHLPGRTADLAPGSPDLAALASSLTRLGDLVRPELPLRRIEQRWAGLAGDADLALLAGDHLLHTDLNPNNILISGGRAWLVDWAWPTLGAGWIDPACAALWLIAEGHAPAAAEAWAHELPVWSHATQAGLDTFVAVNVRLWAQIADEDPQPWKLALRDAATQWQTYRQSANVGW</sequence>
<organism evidence="1 2">
    <name type="scientific">Amycolatopsis eburnea</name>
    <dbReference type="NCBI Taxonomy" id="2267691"/>
    <lineage>
        <taxon>Bacteria</taxon>
        <taxon>Bacillati</taxon>
        <taxon>Actinomycetota</taxon>
        <taxon>Actinomycetes</taxon>
        <taxon>Pseudonocardiales</taxon>
        <taxon>Pseudonocardiaceae</taxon>
        <taxon>Amycolatopsis</taxon>
    </lineage>
</organism>
<dbReference type="InterPro" id="IPR011009">
    <property type="entry name" value="Kinase-like_dom_sf"/>
</dbReference>
<evidence type="ECO:0000313" key="1">
    <source>
        <dbReference type="EMBL" id="RSD10273.1"/>
    </source>
</evidence>
<dbReference type="EMBL" id="RSEC01000060">
    <property type="protein sequence ID" value="RSD10273.1"/>
    <property type="molecule type" value="Genomic_DNA"/>
</dbReference>
<comment type="caution">
    <text evidence="1">The sequence shown here is derived from an EMBL/GenBank/DDBJ whole genome shotgun (WGS) entry which is preliminary data.</text>
</comment>
<keyword evidence="1" id="KW-0808">Transferase</keyword>
<keyword evidence="2" id="KW-1185">Reference proteome</keyword>
<accession>A0A427SYQ5</accession>
<dbReference type="GO" id="GO:0016740">
    <property type="term" value="F:transferase activity"/>
    <property type="evidence" value="ECO:0007669"/>
    <property type="project" value="UniProtKB-KW"/>
</dbReference>
<dbReference type="SUPFAM" id="SSF56112">
    <property type="entry name" value="Protein kinase-like (PK-like)"/>
    <property type="match status" value="1"/>
</dbReference>
<gene>
    <name evidence="1" type="ORF">EIY87_35900</name>
</gene>
<dbReference type="RefSeq" id="WP_125314407.1">
    <property type="nucleotide sequence ID" value="NZ_RSEC01000060.1"/>
</dbReference>
<protein>
    <submittedName>
        <fullName evidence="1">Aminoglycoside phosphotransferase</fullName>
    </submittedName>
</protein>
<proteinExistence type="predicted"/>
<dbReference type="AlphaFoldDB" id="A0A427SYQ5"/>
<evidence type="ECO:0000313" key="2">
    <source>
        <dbReference type="Proteomes" id="UP000267081"/>
    </source>
</evidence>
<reference evidence="1 2" key="1">
    <citation type="submission" date="2018-12" db="EMBL/GenBank/DDBJ databases">
        <title>Amycolatopsis eburnea sp. nov. actinomycete associate with arbuscular mycorrhiza fungal spore.</title>
        <authorList>
            <person name="Lumyong S."/>
            <person name="Chaiya L."/>
        </authorList>
    </citation>
    <scope>NUCLEOTIDE SEQUENCE [LARGE SCALE GENOMIC DNA]</scope>
    <source>
        <strain evidence="1 2">GLM-1</strain>
    </source>
</reference>
<dbReference type="OrthoDB" id="2570531at2"/>
<name>A0A427SYQ5_9PSEU</name>
<dbReference type="Proteomes" id="UP000267081">
    <property type="component" value="Unassembled WGS sequence"/>
</dbReference>